<dbReference type="GeneID" id="34464677"/>
<feature type="domain" description="DDE-1" evidence="1">
    <location>
        <begin position="44"/>
        <end position="190"/>
    </location>
</feature>
<dbReference type="Pfam" id="PF03184">
    <property type="entry name" value="DDE_1"/>
    <property type="match status" value="1"/>
</dbReference>
<dbReference type="PANTHER" id="PTHR19303">
    <property type="entry name" value="TRANSPOSON"/>
    <property type="match status" value="1"/>
</dbReference>
<gene>
    <name evidence="2" type="ORF">ASPGLDRAFT_600580</name>
</gene>
<dbReference type="VEuPathDB" id="FungiDB:ASPGLDRAFT_600580"/>
<dbReference type="InterPro" id="IPR004875">
    <property type="entry name" value="DDE_SF_endonuclease_dom"/>
</dbReference>
<dbReference type="RefSeq" id="XP_022398588.1">
    <property type="nucleotide sequence ID" value="XM_022548417.1"/>
</dbReference>
<dbReference type="InterPro" id="IPR050863">
    <property type="entry name" value="CenT-Element_Derived"/>
</dbReference>
<dbReference type="GO" id="GO:0005634">
    <property type="term" value="C:nucleus"/>
    <property type="evidence" value="ECO:0007669"/>
    <property type="project" value="TreeGrafter"/>
</dbReference>
<evidence type="ECO:0000259" key="1">
    <source>
        <dbReference type="Pfam" id="PF03184"/>
    </source>
</evidence>
<protein>
    <recommendedName>
        <fullName evidence="1">DDE-1 domain-containing protein</fullName>
    </recommendedName>
</protein>
<reference evidence="3" key="1">
    <citation type="journal article" date="2017" name="Genome Biol.">
        <title>Comparative genomics reveals high biological diversity and specific adaptations in the industrially and medically important fungal genus Aspergillus.</title>
        <authorList>
            <person name="de Vries R.P."/>
            <person name="Riley R."/>
            <person name="Wiebenga A."/>
            <person name="Aguilar-Osorio G."/>
            <person name="Amillis S."/>
            <person name="Uchima C.A."/>
            <person name="Anderluh G."/>
            <person name="Asadollahi M."/>
            <person name="Askin M."/>
            <person name="Barry K."/>
            <person name="Battaglia E."/>
            <person name="Bayram O."/>
            <person name="Benocci T."/>
            <person name="Braus-Stromeyer S.A."/>
            <person name="Caldana C."/>
            <person name="Canovas D."/>
            <person name="Cerqueira G.C."/>
            <person name="Chen F."/>
            <person name="Chen W."/>
            <person name="Choi C."/>
            <person name="Clum A."/>
            <person name="Dos Santos R.A."/>
            <person name="Damasio A.R."/>
            <person name="Diallinas G."/>
            <person name="Emri T."/>
            <person name="Fekete E."/>
            <person name="Flipphi M."/>
            <person name="Freyberg S."/>
            <person name="Gallo A."/>
            <person name="Gournas C."/>
            <person name="Habgood R."/>
            <person name="Hainaut M."/>
            <person name="Harispe M.L."/>
            <person name="Henrissat B."/>
            <person name="Hilden K.S."/>
            <person name="Hope R."/>
            <person name="Hossain A."/>
            <person name="Karabika E."/>
            <person name="Karaffa L."/>
            <person name="Karanyi Z."/>
            <person name="Krasevec N."/>
            <person name="Kuo A."/>
            <person name="Kusch H."/>
            <person name="LaButti K."/>
            <person name="Lagendijk E.L."/>
            <person name="Lapidus A."/>
            <person name="Levasseur A."/>
            <person name="Lindquist E."/>
            <person name="Lipzen A."/>
            <person name="Logrieco A.F."/>
            <person name="MacCabe A."/>
            <person name="Maekelae M.R."/>
            <person name="Malavazi I."/>
            <person name="Melin P."/>
            <person name="Meyer V."/>
            <person name="Mielnichuk N."/>
            <person name="Miskei M."/>
            <person name="Molnar A.P."/>
            <person name="Mule G."/>
            <person name="Ngan C.Y."/>
            <person name="Orejas M."/>
            <person name="Orosz E."/>
            <person name="Ouedraogo J.P."/>
            <person name="Overkamp K.M."/>
            <person name="Park H.-S."/>
            <person name="Perrone G."/>
            <person name="Piumi F."/>
            <person name="Punt P.J."/>
            <person name="Ram A.F."/>
            <person name="Ramon A."/>
            <person name="Rauscher S."/>
            <person name="Record E."/>
            <person name="Riano-Pachon D.M."/>
            <person name="Robert V."/>
            <person name="Roehrig J."/>
            <person name="Ruller R."/>
            <person name="Salamov A."/>
            <person name="Salih N.S."/>
            <person name="Samson R.A."/>
            <person name="Sandor E."/>
            <person name="Sanguinetti M."/>
            <person name="Schuetze T."/>
            <person name="Sepcic K."/>
            <person name="Shelest E."/>
            <person name="Sherlock G."/>
            <person name="Sophianopoulou V."/>
            <person name="Squina F.M."/>
            <person name="Sun H."/>
            <person name="Susca A."/>
            <person name="Todd R.B."/>
            <person name="Tsang A."/>
            <person name="Unkles S.E."/>
            <person name="van de Wiele N."/>
            <person name="van Rossen-Uffink D."/>
            <person name="Oliveira J.V."/>
            <person name="Vesth T.C."/>
            <person name="Visser J."/>
            <person name="Yu J.-H."/>
            <person name="Zhou M."/>
            <person name="Andersen M.R."/>
            <person name="Archer D.B."/>
            <person name="Baker S.E."/>
            <person name="Benoit I."/>
            <person name="Brakhage A.A."/>
            <person name="Braus G.H."/>
            <person name="Fischer R."/>
            <person name="Frisvad J.C."/>
            <person name="Goldman G.H."/>
            <person name="Houbraken J."/>
            <person name="Oakley B."/>
            <person name="Pocsi I."/>
            <person name="Scazzocchio C."/>
            <person name="Seiboth B."/>
            <person name="vanKuyk P.A."/>
            <person name="Wortman J."/>
            <person name="Dyer P.S."/>
            <person name="Grigoriev I.V."/>
        </authorList>
    </citation>
    <scope>NUCLEOTIDE SEQUENCE [LARGE SCALE GENOMIC DNA]</scope>
    <source>
        <strain evidence="3">CBS 516.65</strain>
    </source>
</reference>
<dbReference type="STRING" id="1160497.A0A1L9VDB3"/>
<evidence type="ECO:0000313" key="2">
    <source>
        <dbReference type="EMBL" id="OJJ81890.1"/>
    </source>
</evidence>
<accession>A0A1L9VDB3</accession>
<evidence type="ECO:0000313" key="3">
    <source>
        <dbReference type="Proteomes" id="UP000184300"/>
    </source>
</evidence>
<dbReference type="Proteomes" id="UP000184300">
    <property type="component" value="Unassembled WGS sequence"/>
</dbReference>
<organism evidence="2 3">
    <name type="scientific">Aspergillus glaucus CBS 516.65</name>
    <dbReference type="NCBI Taxonomy" id="1160497"/>
    <lineage>
        <taxon>Eukaryota</taxon>
        <taxon>Fungi</taxon>
        <taxon>Dikarya</taxon>
        <taxon>Ascomycota</taxon>
        <taxon>Pezizomycotina</taxon>
        <taxon>Eurotiomycetes</taxon>
        <taxon>Eurotiomycetidae</taxon>
        <taxon>Eurotiales</taxon>
        <taxon>Aspergillaceae</taxon>
        <taxon>Aspergillus</taxon>
        <taxon>Aspergillus subgen. Aspergillus</taxon>
    </lineage>
</organism>
<dbReference type="GO" id="GO:0003677">
    <property type="term" value="F:DNA binding"/>
    <property type="evidence" value="ECO:0007669"/>
    <property type="project" value="TreeGrafter"/>
</dbReference>
<dbReference type="AlphaFoldDB" id="A0A1L9VDB3"/>
<proteinExistence type="predicted"/>
<dbReference type="OrthoDB" id="4502687at2759"/>
<name>A0A1L9VDB3_ASPGL</name>
<keyword evidence="3" id="KW-1185">Reference proteome</keyword>
<sequence length="328" mass="38113">MHLKISIIAMRQAYIGGRSPTGVYQHAHFLDERKIKQELAARRPKAFVTAGINIENLGCVWRSNKKAWMTGEIFKEWLIWFDKKMAGRKVVLLLDNFSAHEAAFRDIGPQLQNTLVIWLPCNSTTRYQPLDQGIIQTWKAYWRRQWVLFMMDQFDKGYDPLSTMTILQAVRWAISAWNLDLAEDTIQNCFKKAFSSEDTREIHCQAVINEITCGIQQLQVSNNIHDAMDIHQFLNPEEEKVDDSLATADDLILSQFSSASMPEEEEEEEENYESLPQISITDALESLYKLRLFEEQQVDGNKALIQQLLFHERTLLRKKVSRQQQSDI</sequence>
<dbReference type="PANTHER" id="PTHR19303:SF73">
    <property type="entry name" value="PROTEIN PDC2"/>
    <property type="match status" value="1"/>
</dbReference>
<dbReference type="EMBL" id="KV878904">
    <property type="protein sequence ID" value="OJJ81890.1"/>
    <property type="molecule type" value="Genomic_DNA"/>
</dbReference>